<name>A0AAV6V8E8_9ARAC</name>
<evidence type="ECO:0000313" key="2">
    <source>
        <dbReference type="Proteomes" id="UP000827092"/>
    </source>
</evidence>
<keyword evidence="2" id="KW-1185">Reference proteome</keyword>
<evidence type="ECO:0000313" key="1">
    <source>
        <dbReference type="EMBL" id="KAG8192546.1"/>
    </source>
</evidence>
<protein>
    <submittedName>
        <fullName evidence="1">Uncharacterized protein</fullName>
    </submittedName>
</protein>
<dbReference type="EMBL" id="JAFNEN010000138">
    <property type="protein sequence ID" value="KAG8192546.1"/>
    <property type="molecule type" value="Genomic_DNA"/>
</dbReference>
<gene>
    <name evidence="1" type="ORF">JTE90_015181</name>
</gene>
<dbReference type="Proteomes" id="UP000827092">
    <property type="component" value="Unassembled WGS sequence"/>
</dbReference>
<comment type="caution">
    <text evidence="1">The sequence shown here is derived from an EMBL/GenBank/DDBJ whole genome shotgun (WGS) entry which is preliminary data.</text>
</comment>
<dbReference type="AlphaFoldDB" id="A0AAV6V8E8"/>
<sequence>MHTTFWKIHRQKKVVCYILLGIRQTSQNIFSFTSYTKVGVWWWQGEGVGSIQDRERRKIGHAISGDLADRRNLETISKRRGDLERTGELLRRSYDWSDGEEIH</sequence>
<reference evidence="1 2" key="1">
    <citation type="journal article" date="2022" name="Nat. Ecol. Evol.">
        <title>A masculinizing supergene underlies an exaggerated male reproductive morph in a spider.</title>
        <authorList>
            <person name="Hendrickx F."/>
            <person name="De Corte Z."/>
            <person name="Sonet G."/>
            <person name="Van Belleghem S.M."/>
            <person name="Kostlbacher S."/>
            <person name="Vangestel C."/>
        </authorList>
    </citation>
    <scope>NUCLEOTIDE SEQUENCE [LARGE SCALE GENOMIC DNA]</scope>
    <source>
        <strain evidence="1">W744_W776</strain>
    </source>
</reference>
<proteinExistence type="predicted"/>
<accession>A0AAV6V8E8</accession>
<organism evidence="1 2">
    <name type="scientific">Oedothorax gibbosus</name>
    <dbReference type="NCBI Taxonomy" id="931172"/>
    <lineage>
        <taxon>Eukaryota</taxon>
        <taxon>Metazoa</taxon>
        <taxon>Ecdysozoa</taxon>
        <taxon>Arthropoda</taxon>
        <taxon>Chelicerata</taxon>
        <taxon>Arachnida</taxon>
        <taxon>Araneae</taxon>
        <taxon>Araneomorphae</taxon>
        <taxon>Entelegynae</taxon>
        <taxon>Araneoidea</taxon>
        <taxon>Linyphiidae</taxon>
        <taxon>Erigoninae</taxon>
        <taxon>Oedothorax</taxon>
    </lineage>
</organism>